<protein>
    <submittedName>
        <fullName evidence="7">FAD/FMN-containing dehydrogenase</fullName>
    </submittedName>
</protein>
<evidence type="ECO:0000259" key="6">
    <source>
        <dbReference type="PROSITE" id="PS51387"/>
    </source>
</evidence>
<dbReference type="EMBL" id="LT670844">
    <property type="protein sequence ID" value="SHL73564.1"/>
    <property type="molecule type" value="Genomic_DNA"/>
</dbReference>
<dbReference type="AlphaFoldDB" id="A0A1M7D284"/>
<dbReference type="RefSeq" id="WP_244562116.1">
    <property type="nucleotide sequence ID" value="NZ_LT670844.1"/>
</dbReference>
<evidence type="ECO:0000256" key="5">
    <source>
        <dbReference type="ARBA" id="ARBA00023002"/>
    </source>
</evidence>
<dbReference type="InterPro" id="IPR016167">
    <property type="entry name" value="FAD-bd_PCMH_sub1"/>
</dbReference>
<keyword evidence="5" id="KW-0560">Oxidoreductase</keyword>
<comment type="cofactor">
    <cofactor evidence="1">
        <name>FAD</name>
        <dbReference type="ChEBI" id="CHEBI:57692"/>
    </cofactor>
</comment>
<gene>
    <name evidence="7" type="ORF">SAMN05444159_6683</name>
</gene>
<dbReference type="SUPFAM" id="SSF56176">
    <property type="entry name" value="FAD-binding/transporter-associated domain-like"/>
    <property type="match status" value="1"/>
</dbReference>
<sequence length="462" mass="49746">MVTPKFRRRDGTAVDKATIEAFRHGFQGQVLLPSDAGYSSARRIWNASIDKHPGLISRCSGVVDVVRAVKFARANNLLVAVKSGGHNVAGRALCDDGIVIDLSAMNGVSVDPELRTVRVQAGALLGEVDRETHLHGLAVPSGVVSKTGIAGLTLGGGVGWLVRKYGLTCDNVLSCEVVTAEGAIVTADAETNADLFWGLRGGGGNFGIVTSFLFQAHPVSTVLGGVIVHARPQAAAVFRYYRDFMASAPEELTAYAGLISTPEGMPAVAVMACYCGDLAEGERVLKPLRAFGSPLLDAIQPMPFPVMQRLADEASPDNVHNYWKSTFLNELSDETIDLIVEHGNRAESPLTHVLIQLFNGQVGRVGNADTAFAQRQAGYNVGIEAKWIDPAESEKHTTWARAFSEALKPYSSKAYLLNFLGDEDPDLVRGAFGSNHARLVELKTKYDPTNFFSLNQNVEPRR</sequence>
<accession>A0A1M7D284</accession>
<dbReference type="PROSITE" id="PS51387">
    <property type="entry name" value="FAD_PCMH"/>
    <property type="match status" value="1"/>
</dbReference>
<dbReference type="GO" id="GO:0071949">
    <property type="term" value="F:FAD binding"/>
    <property type="evidence" value="ECO:0007669"/>
    <property type="project" value="InterPro"/>
</dbReference>
<comment type="similarity">
    <text evidence="2">Belongs to the oxygen-dependent FAD-linked oxidoreductase family.</text>
</comment>
<dbReference type="Pfam" id="PF01565">
    <property type="entry name" value="FAD_binding_4"/>
    <property type="match status" value="1"/>
</dbReference>
<dbReference type="PANTHER" id="PTHR42973">
    <property type="entry name" value="BINDING OXIDOREDUCTASE, PUTATIVE (AFU_ORTHOLOGUE AFUA_1G17690)-RELATED"/>
    <property type="match status" value="1"/>
</dbReference>
<dbReference type="InterPro" id="IPR016166">
    <property type="entry name" value="FAD-bd_PCMH"/>
</dbReference>
<dbReference type="Proteomes" id="UP000189935">
    <property type="component" value="Chromosome I"/>
</dbReference>
<dbReference type="InterPro" id="IPR016169">
    <property type="entry name" value="FAD-bd_PCMH_sub2"/>
</dbReference>
<dbReference type="Gene3D" id="3.30.465.10">
    <property type="match status" value="1"/>
</dbReference>
<evidence type="ECO:0000256" key="2">
    <source>
        <dbReference type="ARBA" id="ARBA00005466"/>
    </source>
</evidence>
<dbReference type="InterPro" id="IPR036318">
    <property type="entry name" value="FAD-bd_PCMH-like_sf"/>
</dbReference>
<organism evidence="7 8">
    <name type="scientific">Bradyrhizobium lablabi</name>
    <dbReference type="NCBI Taxonomy" id="722472"/>
    <lineage>
        <taxon>Bacteria</taxon>
        <taxon>Pseudomonadati</taxon>
        <taxon>Pseudomonadota</taxon>
        <taxon>Alphaproteobacteria</taxon>
        <taxon>Hyphomicrobiales</taxon>
        <taxon>Nitrobacteraceae</taxon>
        <taxon>Bradyrhizobium</taxon>
    </lineage>
</organism>
<dbReference type="InterPro" id="IPR050416">
    <property type="entry name" value="FAD-linked_Oxidoreductase"/>
</dbReference>
<keyword evidence="4" id="KW-0274">FAD</keyword>
<evidence type="ECO:0000256" key="4">
    <source>
        <dbReference type="ARBA" id="ARBA00022827"/>
    </source>
</evidence>
<name>A0A1M7D284_9BRAD</name>
<feature type="domain" description="FAD-binding PCMH-type" evidence="6">
    <location>
        <begin position="49"/>
        <end position="219"/>
    </location>
</feature>
<proteinExistence type="inferred from homology"/>
<dbReference type="InterPro" id="IPR006093">
    <property type="entry name" value="Oxy_OxRdtase_FAD_BS"/>
</dbReference>
<dbReference type="PANTHER" id="PTHR42973:SF39">
    <property type="entry name" value="FAD-BINDING PCMH-TYPE DOMAIN-CONTAINING PROTEIN"/>
    <property type="match status" value="1"/>
</dbReference>
<evidence type="ECO:0000256" key="1">
    <source>
        <dbReference type="ARBA" id="ARBA00001974"/>
    </source>
</evidence>
<keyword evidence="3" id="KW-0285">Flavoprotein</keyword>
<evidence type="ECO:0000313" key="8">
    <source>
        <dbReference type="Proteomes" id="UP000189935"/>
    </source>
</evidence>
<reference evidence="7 8" key="1">
    <citation type="submission" date="2016-11" db="EMBL/GenBank/DDBJ databases">
        <authorList>
            <person name="Jaros S."/>
            <person name="Januszkiewicz K."/>
            <person name="Wedrychowicz H."/>
        </authorList>
    </citation>
    <scope>NUCLEOTIDE SEQUENCE [LARGE SCALE GENOMIC DNA]</scope>
    <source>
        <strain evidence="7 8">GAS499</strain>
    </source>
</reference>
<evidence type="ECO:0000313" key="7">
    <source>
        <dbReference type="EMBL" id="SHL73564.1"/>
    </source>
</evidence>
<dbReference type="Gene3D" id="3.40.462.20">
    <property type="match status" value="1"/>
</dbReference>
<dbReference type="Pfam" id="PF08031">
    <property type="entry name" value="BBE"/>
    <property type="match status" value="1"/>
</dbReference>
<evidence type="ECO:0000256" key="3">
    <source>
        <dbReference type="ARBA" id="ARBA00022630"/>
    </source>
</evidence>
<dbReference type="InterPro" id="IPR012951">
    <property type="entry name" value="BBE"/>
</dbReference>
<dbReference type="GO" id="GO:0016491">
    <property type="term" value="F:oxidoreductase activity"/>
    <property type="evidence" value="ECO:0007669"/>
    <property type="project" value="UniProtKB-KW"/>
</dbReference>
<dbReference type="InterPro" id="IPR006094">
    <property type="entry name" value="Oxid_FAD_bind_N"/>
</dbReference>
<dbReference type="Gene3D" id="3.30.43.10">
    <property type="entry name" value="Uridine Diphospho-n-acetylenolpyruvylglucosamine Reductase, domain 2"/>
    <property type="match status" value="1"/>
</dbReference>
<dbReference type="PROSITE" id="PS00862">
    <property type="entry name" value="OX2_COVAL_FAD"/>
    <property type="match status" value="1"/>
</dbReference>